<sequence>MFWRSSCAFFSCPTCRPTWRRNWKRPKRTTRTRILSQHTVHISTVIKRQLADVDNSSVLAIAENFKRGEWKAVDIVMEYLQRIHEMDKVLSAFLSVDAERALYKAQLLDEKWDKGEHLGPLAAVPVAIKDNLCTKGMVTTAGSKMLETFVPAYDATSVARLEAAGAIILGKTNMDEFGMGSSTELSGFHPSKNPWDPSRVCGGSSGGSAGAVSSGMAPFALGSDTGGSIRQPASFCGISGLKPTYGRVSRFGLIAFSSSLDTVGPMACSVAELATIFQILAGRDPMDPTSWSEAAPYSDILHRKGALDLKDVKLGVVDIFSSSLEENQVNDVMRCFLDSIRVFTKLNAQVVSISLPYLEEALAAYYVIAPSEASSNLARFDGVRFGSRQEASHISELYQKSRGLGMGAEVKRRMITGTFALSSGYYDAYYRKALRVRQCIIGQFEDLFRQVDVILCPTTPCAAFELGERMGGDPVKMYREDVLTIPPSLAGLPALSIPMGFDANQLPLGLQLIGNRQGEDLLFRVGHAFQMATDWHRQRPPIYRQYVQSSVTKSSS</sequence>
<gene>
    <name evidence="9" type="ORF">GAYE_SCF31G4876</name>
</gene>
<dbReference type="GO" id="GO:0070681">
    <property type="term" value="P:glutaminyl-tRNAGln biosynthesis via transamidation"/>
    <property type="evidence" value="ECO:0007669"/>
    <property type="project" value="UniProtKB-UniRule"/>
</dbReference>
<proteinExistence type="inferred from homology"/>
<comment type="subunit">
    <text evidence="7">Subunit of the heterotrimeric GatCAB amidotransferase (AdT) complex, composed of A, B and C subunits.</text>
</comment>
<dbReference type="Gene3D" id="3.90.1300.10">
    <property type="entry name" value="Amidase signature (AS) domain"/>
    <property type="match status" value="1"/>
</dbReference>
<dbReference type="GO" id="GO:0050567">
    <property type="term" value="F:glutaminyl-tRNA synthase (glutamine-hydrolyzing) activity"/>
    <property type="evidence" value="ECO:0007669"/>
    <property type="project" value="UniProtKB-UniRule"/>
</dbReference>
<comment type="catalytic activity">
    <reaction evidence="6 7">
        <text>L-glutamyl-tRNA(Gln) + L-glutamine + ATP + H2O = L-glutaminyl-tRNA(Gln) + L-glutamate + ADP + phosphate + H(+)</text>
        <dbReference type="Rhea" id="RHEA:17521"/>
        <dbReference type="Rhea" id="RHEA-COMP:9681"/>
        <dbReference type="Rhea" id="RHEA-COMP:9684"/>
        <dbReference type="ChEBI" id="CHEBI:15377"/>
        <dbReference type="ChEBI" id="CHEBI:15378"/>
        <dbReference type="ChEBI" id="CHEBI:29985"/>
        <dbReference type="ChEBI" id="CHEBI:30616"/>
        <dbReference type="ChEBI" id="CHEBI:43474"/>
        <dbReference type="ChEBI" id="CHEBI:58359"/>
        <dbReference type="ChEBI" id="CHEBI:78520"/>
        <dbReference type="ChEBI" id="CHEBI:78521"/>
        <dbReference type="ChEBI" id="CHEBI:456216"/>
        <dbReference type="EC" id="6.3.5.7"/>
    </reaction>
</comment>
<comment type="subcellular location">
    <subcellularLocation>
        <location evidence="7">Mitochondrion</location>
    </subcellularLocation>
</comment>
<dbReference type="HAMAP" id="MF_00120">
    <property type="entry name" value="GatA"/>
    <property type="match status" value="1"/>
</dbReference>
<evidence type="ECO:0000259" key="8">
    <source>
        <dbReference type="Pfam" id="PF01425"/>
    </source>
</evidence>
<dbReference type="Proteomes" id="UP001300502">
    <property type="component" value="Unassembled WGS sequence"/>
</dbReference>
<dbReference type="InterPro" id="IPR023631">
    <property type="entry name" value="Amidase_dom"/>
</dbReference>
<dbReference type="InterPro" id="IPR020556">
    <property type="entry name" value="Amidase_CS"/>
</dbReference>
<protein>
    <recommendedName>
        <fullName evidence="7">Glutamyl-tRNA(Gln) amidotransferase subunit A, mitochondrial</fullName>
        <shortName evidence="7">Glu-AdT subunit A</shortName>
        <ecNumber evidence="7">6.3.5.7</ecNumber>
    </recommendedName>
</protein>
<organism evidence="9 10">
    <name type="scientific">Galdieria yellowstonensis</name>
    <dbReference type="NCBI Taxonomy" id="3028027"/>
    <lineage>
        <taxon>Eukaryota</taxon>
        <taxon>Rhodophyta</taxon>
        <taxon>Bangiophyceae</taxon>
        <taxon>Galdieriales</taxon>
        <taxon>Galdieriaceae</taxon>
        <taxon>Galdieria</taxon>
    </lineage>
</organism>
<dbReference type="GO" id="GO:0005524">
    <property type="term" value="F:ATP binding"/>
    <property type="evidence" value="ECO:0007669"/>
    <property type="project" value="UniProtKB-KW"/>
</dbReference>
<evidence type="ECO:0000256" key="2">
    <source>
        <dbReference type="ARBA" id="ARBA00022598"/>
    </source>
</evidence>
<feature type="active site" description="Charge relay system" evidence="7">
    <location>
        <position position="129"/>
    </location>
</feature>
<dbReference type="AlphaFoldDB" id="A0AAV9IID9"/>
<evidence type="ECO:0000256" key="1">
    <source>
        <dbReference type="ARBA" id="ARBA00008069"/>
    </source>
</evidence>
<dbReference type="GO" id="GO:0030956">
    <property type="term" value="C:glutamyl-tRNA(Gln) amidotransferase complex"/>
    <property type="evidence" value="ECO:0007669"/>
    <property type="project" value="UniProtKB-UniRule"/>
</dbReference>
<dbReference type="SUPFAM" id="SSF75304">
    <property type="entry name" value="Amidase signature (AS) enzymes"/>
    <property type="match status" value="1"/>
</dbReference>
<dbReference type="GO" id="GO:0032543">
    <property type="term" value="P:mitochondrial translation"/>
    <property type="evidence" value="ECO:0007669"/>
    <property type="project" value="UniProtKB-UniRule"/>
</dbReference>
<dbReference type="PANTHER" id="PTHR11895:SF151">
    <property type="entry name" value="GLUTAMYL-TRNA(GLN) AMIDOTRANSFERASE SUBUNIT A"/>
    <property type="match status" value="1"/>
</dbReference>
<evidence type="ECO:0000256" key="7">
    <source>
        <dbReference type="HAMAP-Rule" id="MF_03150"/>
    </source>
</evidence>
<dbReference type="PANTHER" id="PTHR11895">
    <property type="entry name" value="TRANSAMIDASE"/>
    <property type="match status" value="1"/>
</dbReference>
<keyword evidence="10" id="KW-1185">Reference proteome</keyword>
<feature type="active site" description="Acyl-ester intermediate" evidence="7">
    <location>
        <position position="228"/>
    </location>
</feature>
<evidence type="ECO:0000256" key="5">
    <source>
        <dbReference type="ARBA" id="ARBA00022917"/>
    </source>
</evidence>
<comment type="caution">
    <text evidence="9">The sequence shown here is derived from an EMBL/GenBank/DDBJ whole genome shotgun (WGS) entry which is preliminary data.</text>
</comment>
<dbReference type="Pfam" id="PF01425">
    <property type="entry name" value="Amidase"/>
    <property type="match status" value="1"/>
</dbReference>
<evidence type="ECO:0000256" key="6">
    <source>
        <dbReference type="ARBA" id="ARBA00047407"/>
    </source>
</evidence>
<dbReference type="InterPro" id="IPR000120">
    <property type="entry name" value="Amidase"/>
</dbReference>
<dbReference type="PROSITE" id="PS00571">
    <property type="entry name" value="AMIDASES"/>
    <property type="match status" value="1"/>
</dbReference>
<dbReference type="GO" id="GO:0005739">
    <property type="term" value="C:mitochondrion"/>
    <property type="evidence" value="ECO:0007669"/>
    <property type="project" value="UniProtKB-SubCell"/>
</dbReference>
<feature type="active site" description="Charge relay system" evidence="7">
    <location>
        <position position="204"/>
    </location>
</feature>
<comment type="function">
    <text evidence="7">Allows the formation of correctly charged Gln-tRNA(Gln) through the transamidation of misacylated Glu-tRNA(Gln) in the mitochondria. The reaction takes place in the presence of glutamine and ATP through an activated gamma-phospho-Glu-tRNA(Gln).</text>
</comment>
<comment type="similarity">
    <text evidence="1 7">Belongs to the amidase family. GatA subfamily.</text>
</comment>
<name>A0AAV9IID9_9RHOD</name>
<dbReference type="InterPro" id="IPR036928">
    <property type="entry name" value="AS_sf"/>
</dbReference>
<keyword evidence="4 7" id="KW-0067">ATP-binding</keyword>
<keyword evidence="3 7" id="KW-0547">Nucleotide-binding</keyword>
<dbReference type="NCBIfam" id="TIGR00132">
    <property type="entry name" value="gatA"/>
    <property type="match status" value="1"/>
</dbReference>
<evidence type="ECO:0000313" key="10">
    <source>
        <dbReference type="Proteomes" id="UP001300502"/>
    </source>
</evidence>
<evidence type="ECO:0000256" key="3">
    <source>
        <dbReference type="ARBA" id="ARBA00022741"/>
    </source>
</evidence>
<dbReference type="EC" id="6.3.5.7" evidence="7"/>
<reference evidence="9 10" key="1">
    <citation type="submission" date="2022-07" db="EMBL/GenBank/DDBJ databases">
        <title>Genome-wide signatures of adaptation to extreme environments.</title>
        <authorList>
            <person name="Cho C.H."/>
            <person name="Yoon H.S."/>
        </authorList>
    </citation>
    <scope>NUCLEOTIDE SEQUENCE [LARGE SCALE GENOMIC DNA]</scope>
    <source>
        <strain evidence="9 10">108.79 E11</strain>
    </source>
</reference>
<evidence type="ECO:0000313" key="9">
    <source>
        <dbReference type="EMBL" id="KAK4526956.1"/>
    </source>
</evidence>
<feature type="domain" description="Amidase" evidence="8">
    <location>
        <begin position="74"/>
        <end position="522"/>
    </location>
</feature>
<dbReference type="InterPro" id="IPR004412">
    <property type="entry name" value="GatA"/>
</dbReference>
<accession>A0AAV9IID9</accession>
<evidence type="ECO:0000256" key="4">
    <source>
        <dbReference type="ARBA" id="ARBA00022840"/>
    </source>
</evidence>
<keyword evidence="5 7" id="KW-0648">Protein biosynthesis</keyword>
<dbReference type="EMBL" id="JANCYU010000046">
    <property type="protein sequence ID" value="KAK4526956.1"/>
    <property type="molecule type" value="Genomic_DNA"/>
</dbReference>
<keyword evidence="7" id="KW-0496">Mitochondrion</keyword>
<keyword evidence="2 7" id="KW-0436">Ligase</keyword>